<name>A0A841DIS9_9ACTN</name>
<evidence type="ECO:0000256" key="3">
    <source>
        <dbReference type="ARBA" id="ARBA00023065"/>
    </source>
</evidence>
<sequence>MSDPRAVAPAGAGAALDTVRAALLAAARADAADMSRKAESQRDELLDQARRTADHLVAEARAAGAADANASLAARMAQTRRESRRSALFAQRELYDELRRRCRTAASALAGTPEYAGLRQLLIDAARRQLGAGAAVEESPDGGIVASAGSERIDLSLPVLADRALARSGSEVAGLWTR</sequence>
<gene>
    <name evidence="4" type="ORF">HDA44_001814</name>
</gene>
<comment type="similarity">
    <text evidence="1">Belongs to the V-ATPase E subunit family.</text>
</comment>
<protein>
    <submittedName>
        <fullName evidence="4">Vacuolar-type H+-ATPase subunit E/Vma4</fullName>
    </submittedName>
</protein>
<dbReference type="InterPro" id="IPR002842">
    <property type="entry name" value="ATPase_V1_Esu"/>
</dbReference>
<keyword evidence="3" id="KW-0406">Ion transport</keyword>
<keyword evidence="5" id="KW-1185">Reference proteome</keyword>
<dbReference type="EMBL" id="JACHNF010000001">
    <property type="protein sequence ID" value="MBB5978473.1"/>
    <property type="molecule type" value="Genomic_DNA"/>
</dbReference>
<evidence type="ECO:0000256" key="2">
    <source>
        <dbReference type="ARBA" id="ARBA00022448"/>
    </source>
</evidence>
<dbReference type="GO" id="GO:0046961">
    <property type="term" value="F:proton-transporting ATPase activity, rotational mechanism"/>
    <property type="evidence" value="ECO:0007669"/>
    <property type="project" value="InterPro"/>
</dbReference>
<dbReference type="Proteomes" id="UP000558997">
    <property type="component" value="Unassembled WGS sequence"/>
</dbReference>
<keyword evidence="2" id="KW-0813">Transport</keyword>
<comment type="caution">
    <text evidence="4">The sequence shown here is derived from an EMBL/GenBank/DDBJ whole genome shotgun (WGS) entry which is preliminary data.</text>
</comment>
<reference evidence="4 5" key="1">
    <citation type="submission" date="2020-08" db="EMBL/GenBank/DDBJ databases">
        <title>Sequencing the genomes of 1000 actinobacteria strains.</title>
        <authorList>
            <person name="Klenk H.-P."/>
        </authorList>
    </citation>
    <scope>NUCLEOTIDE SEQUENCE [LARGE SCALE GENOMIC DNA]</scope>
    <source>
        <strain evidence="4 5">DSM 17294</strain>
    </source>
</reference>
<evidence type="ECO:0000313" key="4">
    <source>
        <dbReference type="EMBL" id="MBB5978473.1"/>
    </source>
</evidence>
<evidence type="ECO:0000313" key="5">
    <source>
        <dbReference type="Proteomes" id="UP000558997"/>
    </source>
</evidence>
<evidence type="ECO:0000256" key="1">
    <source>
        <dbReference type="ARBA" id="ARBA00005901"/>
    </source>
</evidence>
<accession>A0A841DIS9</accession>
<dbReference type="Pfam" id="PF01991">
    <property type="entry name" value="vATP-synt_E"/>
    <property type="match status" value="1"/>
</dbReference>
<proteinExistence type="inferred from homology"/>
<organism evidence="4 5">
    <name type="scientific">Kribbella solani</name>
    <dbReference type="NCBI Taxonomy" id="236067"/>
    <lineage>
        <taxon>Bacteria</taxon>
        <taxon>Bacillati</taxon>
        <taxon>Actinomycetota</taxon>
        <taxon>Actinomycetes</taxon>
        <taxon>Propionibacteriales</taxon>
        <taxon>Kribbellaceae</taxon>
        <taxon>Kribbella</taxon>
    </lineage>
</organism>
<dbReference type="GO" id="GO:0033178">
    <property type="term" value="C:proton-transporting two-sector ATPase complex, catalytic domain"/>
    <property type="evidence" value="ECO:0007669"/>
    <property type="project" value="InterPro"/>
</dbReference>
<dbReference type="AlphaFoldDB" id="A0A841DIS9"/>
<dbReference type="RefSeq" id="WP_184832880.1">
    <property type="nucleotide sequence ID" value="NZ_BAAAVN010000004.1"/>
</dbReference>